<reference evidence="2" key="1">
    <citation type="journal article" date="2017" name="Cell">
        <title>Insights into land plant evolution garnered from the Marchantia polymorpha genome.</title>
        <authorList>
            <person name="Bowman J.L."/>
            <person name="Kohchi T."/>
            <person name="Yamato K.T."/>
            <person name="Jenkins J."/>
            <person name="Shu S."/>
            <person name="Ishizaki K."/>
            <person name="Yamaoka S."/>
            <person name="Nishihama R."/>
            <person name="Nakamura Y."/>
            <person name="Berger F."/>
            <person name="Adam C."/>
            <person name="Aki S.S."/>
            <person name="Althoff F."/>
            <person name="Araki T."/>
            <person name="Arteaga-Vazquez M.A."/>
            <person name="Balasubrmanian S."/>
            <person name="Barry K."/>
            <person name="Bauer D."/>
            <person name="Boehm C.R."/>
            <person name="Briginshaw L."/>
            <person name="Caballero-Perez J."/>
            <person name="Catarino B."/>
            <person name="Chen F."/>
            <person name="Chiyoda S."/>
            <person name="Chovatia M."/>
            <person name="Davies K.M."/>
            <person name="Delmans M."/>
            <person name="Demura T."/>
            <person name="Dierschke T."/>
            <person name="Dolan L."/>
            <person name="Dorantes-Acosta A.E."/>
            <person name="Eklund D.M."/>
            <person name="Florent S.N."/>
            <person name="Flores-Sandoval E."/>
            <person name="Fujiyama A."/>
            <person name="Fukuzawa H."/>
            <person name="Galik B."/>
            <person name="Grimanelli D."/>
            <person name="Grimwood J."/>
            <person name="Grossniklaus U."/>
            <person name="Hamada T."/>
            <person name="Haseloff J."/>
            <person name="Hetherington A.J."/>
            <person name="Higo A."/>
            <person name="Hirakawa Y."/>
            <person name="Hundley H.N."/>
            <person name="Ikeda Y."/>
            <person name="Inoue K."/>
            <person name="Inoue S.I."/>
            <person name="Ishida S."/>
            <person name="Jia Q."/>
            <person name="Kakita M."/>
            <person name="Kanazawa T."/>
            <person name="Kawai Y."/>
            <person name="Kawashima T."/>
            <person name="Kennedy M."/>
            <person name="Kinose K."/>
            <person name="Kinoshita T."/>
            <person name="Kohara Y."/>
            <person name="Koide E."/>
            <person name="Komatsu K."/>
            <person name="Kopischke S."/>
            <person name="Kubo M."/>
            <person name="Kyozuka J."/>
            <person name="Lagercrantz U."/>
            <person name="Lin S.S."/>
            <person name="Lindquist E."/>
            <person name="Lipzen A.M."/>
            <person name="Lu C.W."/>
            <person name="De Luna E."/>
            <person name="Martienssen R.A."/>
            <person name="Minamino N."/>
            <person name="Mizutani M."/>
            <person name="Mizutani M."/>
            <person name="Mochizuki N."/>
            <person name="Monte I."/>
            <person name="Mosher R."/>
            <person name="Nagasaki H."/>
            <person name="Nakagami H."/>
            <person name="Naramoto S."/>
            <person name="Nishitani K."/>
            <person name="Ohtani M."/>
            <person name="Okamoto T."/>
            <person name="Okumura M."/>
            <person name="Phillips J."/>
            <person name="Pollak B."/>
            <person name="Reinders A."/>
            <person name="Rovekamp M."/>
            <person name="Sano R."/>
            <person name="Sawa S."/>
            <person name="Schmid M.W."/>
            <person name="Shirakawa M."/>
            <person name="Solano R."/>
            <person name="Spunde A."/>
            <person name="Suetsugu N."/>
            <person name="Sugano S."/>
            <person name="Sugiyama A."/>
            <person name="Sun R."/>
            <person name="Suzuki Y."/>
            <person name="Takenaka M."/>
            <person name="Takezawa D."/>
            <person name="Tomogane H."/>
            <person name="Tsuzuki M."/>
            <person name="Ueda T."/>
            <person name="Umeda M."/>
            <person name="Ward J.M."/>
            <person name="Watanabe Y."/>
            <person name="Yazaki K."/>
            <person name="Yokoyama R."/>
            <person name="Yoshitake Y."/>
            <person name="Yotsui I."/>
            <person name="Zachgo S."/>
            <person name="Schmutz J."/>
        </authorList>
    </citation>
    <scope>NUCLEOTIDE SEQUENCE [LARGE SCALE GENOMIC DNA]</scope>
    <source>
        <strain evidence="2">Tak-1</strain>
    </source>
</reference>
<name>A0A2R6WZX0_MARPO</name>
<dbReference type="Proteomes" id="UP000244005">
    <property type="component" value="Unassembled WGS sequence"/>
</dbReference>
<proteinExistence type="predicted"/>
<accession>A0A2R6WZX0</accession>
<gene>
    <name evidence="1" type="ORF">MARPO_0045s0066</name>
</gene>
<keyword evidence="2" id="KW-1185">Reference proteome</keyword>
<evidence type="ECO:0000313" key="1">
    <source>
        <dbReference type="EMBL" id="PTQ39404.1"/>
    </source>
</evidence>
<evidence type="ECO:0000313" key="2">
    <source>
        <dbReference type="Proteomes" id="UP000244005"/>
    </source>
</evidence>
<organism evidence="1 2">
    <name type="scientific">Marchantia polymorpha</name>
    <name type="common">Common liverwort</name>
    <name type="synonym">Marchantia aquatica</name>
    <dbReference type="NCBI Taxonomy" id="3197"/>
    <lineage>
        <taxon>Eukaryota</taxon>
        <taxon>Viridiplantae</taxon>
        <taxon>Streptophyta</taxon>
        <taxon>Embryophyta</taxon>
        <taxon>Marchantiophyta</taxon>
        <taxon>Marchantiopsida</taxon>
        <taxon>Marchantiidae</taxon>
        <taxon>Marchantiales</taxon>
        <taxon>Marchantiaceae</taxon>
        <taxon>Marchantia</taxon>
    </lineage>
</organism>
<protein>
    <submittedName>
        <fullName evidence="1">Uncharacterized protein</fullName>
    </submittedName>
</protein>
<dbReference type="Gramene" id="Mp6g19970.1">
    <property type="protein sequence ID" value="Mp6g19970.1.cds1"/>
    <property type="gene ID" value="Mp6g19970"/>
</dbReference>
<sequence>MMGTALWEFPKVQDWTDTRTRQMLTLITSQLVPRIWNAPTEEFWECMPNNMSRTSPAGRFLVDEHIELSVQDRKLQIYICIGKNEQEKILARRLYWQVEEKENWKTL</sequence>
<dbReference type="AlphaFoldDB" id="A0A2R6WZX0"/>
<dbReference type="EMBL" id="KZ772717">
    <property type="protein sequence ID" value="PTQ39404.1"/>
    <property type="molecule type" value="Genomic_DNA"/>
</dbReference>